<dbReference type="EMBL" id="JAUOPU010000012">
    <property type="protein sequence ID" value="MDO6543489.1"/>
    <property type="molecule type" value="Genomic_DNA"/>
</dbReference>
<accession>A0AAW7Y567</accession>
<evidence type="ECO:0000313" key="3">
    <source>
        <dbReference type="Proteomes" id="UP001170624"/>
    </source>
</evidence>
<sequence>MIDFKQKSTRSGLLLLGAGVAGLVTGNTELANIAISEGSTQIGGVVPLVASFAVGLWDMLRNEKK</sequence>
<proteinExistence type="predicted"/>
<name>A0AAW7Y567_9GAMM</name>
<keyword evidence="1" id="KW-0472">Membrane</keyword>
<keyword evidence="1" id="KW-1133">Transmembrane helix</keyword>
<comment type="caution">
    <text evidence="2">The sequence shown here is derived from an EMBL/GenBank/DDBJ whole genome shotgun (WGS) entry which is preliminary data.</text>
</comment>
<organism evidence="2 3">
    <name type="scientific">Photobacterium sanguinicancri</name>
    <dbReference type="NCBI Taxonomy" id="875932"/>
    <lineage>
        <taxon>Bacteria</taxon>
        <taxon>Pseudomonadati</taxon>
        <taxon>Pseudomonadota</taxon>
        <taxon>Gammaproteobacteria</taxon>
        <taxon>Vibrionales</taxon>
        <taxon>Vibrionaceae</taxon>
        <taxon>Photobacterium</taxon>
    </lineage>
</organism>
<reference evidence="2" key="1">
    <citation type="submission" date="2023-07" db="EMBL/GenBank/DDBJ databases">
        <title>Genome content predicts the carbon catabolic preferences of heterotrophic bacteria.</title>
        <authorList>
            <person name="Gralka M."/>
        </authorList>
    </citation>
    <scope>NUCLEOTIDE SEQUENCE</scope>
    <source>
        <strain evidence="2">G2M05</strain>
    </source>
</reference>
<keyword evidence="1" id="KW-0812">Transmembrane</keyword>
<dbReference type="AlphaFoldDB" id="A0AAW7Y567"/>
<evidence type="ECO:0008006" key="4">
    <source>
        <dbReference type="Google" id="ProtNLM"/>
    </source>
</evidence>
<evidence type="ECO:0000313" key="2">
    <source>
        <dbReference type="EMBL" id="MDO6543489.1"/>
    </source>
</evidence>
<protein>
    <recommendedName>
        <fullName evidence="4">Holin</fullName>
    </recommendedName>
</protein>
<dbReference type="RefSeq" id="WP_303499966.1">
    <property type="nucleotide sequence ID" value="NZ_JAUOPU010000012.1"/>
</dbReference>
<evidence type="ECO:0000256" key="1">
    <source>
        <dbReference type="SAM" id="Phobius"/>
    </source>
</evidence>
<feature type="transmembrane region" description="Helical" evidence="1">
    <location>
        <begin position="42"/>
        <end position="60"/>
    </location>
</feature>
<gene>
    <name evidence="2" type="ORF">Q4568_13155</name>
</gene>
<dbReference type="Proteomes" id="UP001170624">
    <property type="component" value="Unassembled WGS sequence"/>
</dbReference>